<organism evidence="1 2">
    <name type="scientific">Jimgerdemannia flammicorona</name>
    <dbReference type="NCBI Taxonomy" id="994334"/>
    <lineage>
        <taxon>Eukaryota</taxon>
        <taxon>Fungi</taxon>
        <taxon>Fungi incertae sedis</taxon>
        <taxon>Mucoromycota</taxon>
        <taxon>Mucoromycotina</taxon>
        <taxon>Endogonomycetes</taxon>
        <taxon>Endogonales</taxon>
        <taxon>Endogonaceae</taxon>
        <taxon>Jimgerdemannia</taxon>
    </lineage>
</organism>
<evidence type="ECO:0000313" key="2">
    <source>
        <dbReference type="Proteomes" id="UP000274822"/>
    </source>
</evidence>
<accession>A0A433QD87</accession>
<keyword evidence="2" id="KW-1185">Reference proteome</keyword>
<sequence>MVFNGVFLCEDGGEYFESHNWWFKMVCRASKSQHLKATATQTKHCSISSLSGSPLYPFRLQAIATYFLIYGDSPTERAFTRLEALTNSSRRKNPQTFIDDDTKDFILKGGRLR</sequence>
<proteinExistence type="predicted"/>
<protein>
    <submittedName>
        <fullName evidence="1">Uncharacterized protein</fullName>
    </submittedName>
</protein>
<name>A0A433QD87_9FUNG</name>
<dbReference type="Proteomes" id="UP000274822">
    <property type="component" value="Unassembled WGS sequence"/>
</dbReference>
<gene>
    <name evidence="1" type="ORF">BC938DRAFT_482765</name>
</gene>
<reference evidence="1 2" key="1">
    <citation type="journal article" date="2018" name="New Phytol.">
        <title>Phylogenomics of Endogonaceae and evolution of mycorrhizas within Mucoromycota.</title>
        <authorList>
            <person name="Chang Y."/>
            <person name="Desiro A."/>
            <person name="Na H."/>
            <person name="Sandor L."/>
            <person name="Lipzen A."/>
            <person name="Clum A."/>
            <person name="Barry K."/>
            <person name="Grigoriev I.V."/>
            <person name="Martin F.M."/>
            <person name="Stajich J.E."/>
            <person name="Smith M.E."/>
            <person name="Bonito G."/>
            <person name="Spatafora J.W."/>
        </authorList>
    </citation>
    <scope>NUCLEOTIDE SEQUENCE [LARGE SCALE GENOMIC DNA]</scope>
    <source>
        <strain evidence="1 2">AD002</strain>
    </source>
</reference>
<dbReference type="AlphaFoldDB" id="A0A433QD87"/>
<evidence type="ECO:0000313" key="1">
    <source>
        <dbReference type="EMBL" id="RUS27765.1"/>
    </source>
</evidence>
<comment type="caution">
    <text evidence="1">The sequence shown here is derived from an EMBL/GenBank/DDBJ whole genome shotgun (WGS) entry which is preliminary data.</text>
</comment>
<dbReference type="EMBL" id="RBNJ01007807">
    <property type="protein sequence ID" value="RUS27765.1"/>
    <property type="molecule type" value="Genomic_DNA"/>
</dbReference>